<reference evidence="1 2" key="1">
    <citation type="submission" date="2019-05" db="EMBL/GenBank/DDBJ databases">
        <title>Microbulbifer harenosus sp. nov., an alginate-degrading bacterium isolated from coastal sand.</title>
        <authorList>
            <person name="Huang H."/>
            <person name="Mo K."/>
            <person name="Bao S."/>
        </authorList>
    </citation>
    <scope>NUCLEOTIDE SEQUENCE [LARGE SCALE GENOMIC DNA]</scope>
    <source>
        <strain evidence="1 2">HB161719</strain>
    </source>
</reference>
<keyword evidence="2" id="KW-1185">Reference proteome</keyword>
<evidence type="ECO:0000313" key="1">
    <source>
        <dbReference type="EMBL" id="TLM78332.1"/>
    </source>
</evidence>
<dbReference type="InterPro" id="IPR032871">
    <property type="entry name" value="AHH_dom_containing"/>
</dbReference>
<name>A0ABY2UJG0_9GAMM</name>
<sequence length="192" mass="22034">MLTKKYFEMDRVDCAIANFASIENPTRADLNRVLTVAQVECELDIYRIEAWGVSRDELEAEKHDSARLGKHMELANDPRPHELCDAHAIVSGAHKEAAGLRAVIAWFKLRIDDPCNGCWLPRNTAAASQMPAHLRNAVPHSRIHRKKYYRWLERLIDLDIIEDLADLRRTLKEVETRLQNGSIRPQIMDASQ</sequence>
<evidence type="ECO:0000313" key="2">
    <source>
        <dbReference type="Proteomes" id="UP000306791"/>
    </source>
</evidence>
<accession>A0ABY2UJG0</accession>
<dbReference type="Proteomes" id="UP000306791">
    <property type="component" value="Unassembled WGS sequence"/>
</dbReference>
<dbReference type="RefSeq" id="WP_138234830.1">
    <property type="nucleotide sequence ID" value="NZ_CP185860.1"/>
</dbReference>
<proteinExistence type="predicted"/>
<dbReference type="EMBL" id="VANI01000006">
    <property type="protein sequence ID" value="TLM78332.1"/>
    <property type="molecule type" value="Genomic_DNA"/>
</dbReference>
<organism evidence="1 2">
    <name type="scientific">Microbulbifer harenosus</name>
    <dbReference type="NCBI Taxonomy" id="2576840"/>
    <lineage>
        <taxon>Bacteria</taxon>
        <taxon>Pseudomonadati</taxon>
        <taxon>Pseudomonadota</taxon>
        <taxon>Gammaproteobacteria</taxon>
        <taxon>Cellvibrionales</taxon>
        <taxon>Microbulbiferaceae</taxon>
        <taxon>Microbulbifer</taxon>
    </lineage>
</organism>
<protein>
    <submittedName>
        <fullName evidence="1">Uncharacterized protein</fullName>
    </submittedName>
</protein>
<comment type="caution">
    <text evidence="1">The sequence shown here is derived from an EMBL/GenBank/DDBJ whole genome shotgun (WGS) entry which is preliminary data.</text>
</comment>
<dbReference type="Pfam" id="PF14412">
    <property type="entry name" value="AHH"/>
    <property type="match status" value="1"/>
</dbReference>
<gene>
    <name evidence="1" type="ORF">FDY93_05905</name>
</gene>